<dbReference type="AlphaFoldDB" id="A0A8H6XRA0"/>
<feature type="region of interest" description="Disordered" evidence="1">
    <location>
        <begin position="68"/>
        <end position="92"/>
    </location>
</feature>
<keyword evidence="3" id="KW-1185">Reference proteome</keyword>
<protein>
    <submittedName>
        <fullName evidence="2">Uncharacterized protein</fullName>
    </submittedName>
</protein>
<comment type="caution">
    <text evidence="2">The sequence shown here is derived from an EMBL/GenBank/DDBJ whole genome shotgun (WGS) entry which is preliminary data.</text>
</comment>
<feature type="compositionally biased region" description="Basic and acidic residues" evidence="1">
    <location>
        <begin position="239"/>
        <end position="252"/>
    </location>
</feature>
<reference evidence="2" key="1">
    <citation type="submission" date="2020-05" db="EMBL/GenBank/DDBJ databases">
        <title>Mycena genomes resolve the evolution of fungal bioluminescence.</title>
        <authorList>
            <person name="Tsai I.J."/>
        </authorList>
    </citation>
    <scope>NUCLEOTIDE SEQUENCE</scope>
    <source>
        <strain evidence="2">160909Yilan</strain>
    </source>
</reference>
<evidence type="ECO:0000313" key="3">
    <source>
        <dbReference type="Proteomes" id="UP000623467"/>
    </source>
</evidence>
<dbReference type="Proteomes" id="UP000623467">
    <property type="component" value="Unassembled WGS sequence"/>
</dbReference>
<accession>A0A8H6XRA0</accession>
<proteinExistence type="predicted"/>
<evidence type="ECO:0000256" key="1">
    <source>
        <dbReference type="SAM" id="MobiDB-lite"/>
    </source>
</evidence>
<dbReference type="EMBL" id="JACAZH010000020">
    <property type="protein sequence ID" value="KAF7345151.1"/>
    <property type="molecule type" value="Genomic_DNA"/>
</dbReference>
<organism evidence="2 3">
    <name type="scientific">Mycena sanguinolenta</name>
    <dbReference type="NCBI Taxonomy" id="230812"/>
    <lineage>
        <taxon>Eukaryota</taxon>
        <taxon>Fungi</taxon>
        <taxon>Dikarya</taxon>
        <taxon>Basidiomycota</taxon>
        <taxon>Agaricomycotina</taxon>
        <taxon>Agaricomycetes</taxon>
        <taxon>Agaricomycetidae</taxon>
        <taxon>Agaricales</taxon>
        <taxon>Marasmiineae</taxon>
        <taxon>Mycenaceae</taxon>
        <taxon>Mycena</taxon>
    </lineage>
</organism>
<sequence length="276" mass="29769">MPVRLALPLTLNLQAVSDNIVVILMQPRLELDDAEQIPLRLPSAELAIIGPSLAVPFAIVASSDHPFGSADSSRSAAESCPKGRKASYRPLHAESERYKAPDTFSGMPRPLPRLASSHLNAPWWIPAQERLETHIVDMMRQRDSLGQALPPSLDCADGAREYPRPSAPARLRVLVALILSVALALIHPASPPLPLTLSYRHCVSSRRRCLSGAPLPPRTRTRGASLDRDASFHSSSSGDVHEEDGNQKDRMWEGGQQGHGDLGGFVAIGDAGTEVA</sequence>
<name>A0A8H6XRA0_9AGAR</name>
<evidence type="ECO:0000313" key="2">
    <source>
        <dbReference type="EMBL" id="KAF7345151.1"/>
    </source>
</evidence>
<feature type="region of interest" description="Disordered" evidence="1">
    <location>
        <begin position="210"/>
        <end position="264"/>
    </location>
</feature>
<gene>
    <name evidence="2" type="ORF">MSAN_01891300</name>
</gene>